<dbReference type="AlphaFoldDB" id="A0A914EAA0"/>
<name>A0A914EAA0_9BILA</name>
<dbReference type="Proteomes" id="UP000887540">
    <property type="component" value="Unplaced"/>
</dbReference>
<reference evidence="2" key="1">
    <citation type="submission" date="2022-11" db="UniProtKB">
        <authorList>
            <consortium name="WormBaseParasite"/>
        </authorList>
    </citation>
    <scope>IDENTIFICATION</scope>
</reference>
<organism evidence="1 2">
    <name type="scientific">Acrobeloides nanus</name>
    <dbReference type="NCBI Taxonomy" id="290746"/>
    <lineage>
        <taxon>Eukaryota</taxon>
        <taxon>Metazoa</taxon>
        <taxon>Ecdysozoa</taxon>
        <taxon>Nematoda</taxon>
        <taxon>Chromadorea</taxon>
        <taxon>Rhabditida</taxon>
        <taxon>Tylenchina</taxon>
        <taxon>Cephalobomorpha</taxon>
        <taxon>Cephaloboidea</taxon>
        <taxon>Cephalobidae</taxon>
        <taxon>Acrobeloides</taxon>
    </lineage>
</organism>
<protein>
    <submittedName>
        <fullName evidence="2">Uncharacterized protein</fullName>
    </submittedName>
</protein>
<proteinExistence type="predicted"/>
<sequence length="190" mass="22705">MQEKIESMSDMLNSFNVLLRIRTSLVLSQLYSFSGTPIQAIDLLTASLELARAHQLHNFVPMILRRLVYAQMLLRKHEVALQLIEQLEEISISRCPRLEKGLIYFTKFDYFAKRYEETNQKQFSEDALRNMLIAISIFRDTQFPLIEKNLYQDAAHFIHRVGKQKLRNRFAELYHRLNRQYLKNLDWHMI</sequence>
<dbReference type="WBParaSite" id="ACRNAN_scaffold6769.g13758.t1">
    <property type="protein sequence ID" value="ACRNAN_scaffold6769.g13758.t1"/>
    <property type="gene ID" value="ACRNAN_scaffold6769.g13758"/>
</dbReference>
<accession>A0A914EAA0</accession>
<evidence type="ECO:0000313" key="2">
    <source>
        <dbReference type="WBParaSite" id="ACRNAN_scaffold6769.g13758.t1"/>
    </source>
</evidence>
<dbReference type="InterPro" id="IPR011990">
    <property type="entry name" value="TPR-like_helical_dom_sf"/>
</dbReference>
<keyword evidence="1" id="KW-1185">Reference proteome</keyword>
<evidence type="ECO:0000313" key="1">
    <source>
        <dbReference type="Proteomes" id="UP000887540"/>
    </source>
</evidence>
<dbReference type="Gene3D" id="1.25.40.10">
    <property type="entry name" value="Tetratricopeptide repeat domain"/>
    <property type="match status" value="1"/>
</dbReference>